<dbReference type="Gene3D" id="1.10.3120.10">
    <property type="entry name" value="Trigger factor, C-terminal domain"/>
    <property type="match status" value="1"/>
</dbReference>
<dbReference type="Pfam" id="PF05698">
    <property type="entry name" value="Trigger_C"/>
    <property type="match status" value="1"/>
</dbReference>
<evidence type="ECO:0000259" key="14">
    <source>
        <dbReference type="PROSITE" id="PS50059"/>
    </source>
</evidence>
<evidence type="ECO:0000313" key="15">
    <source>
        <dbReference type="EMBL" id="PKQ28676.1"/>
    </source>
</evidence>
<dbReference type="HAMAP" id="MF_00303">
    <property type="entry name" value="Trigger_factor_Tig"/>
    <property type="match status" value="1"/>
</dbReference>
<evidence type="ECO:0000256" key="10">
    <source>
        <dbReference type="ARBA" id="ARBA00029986"/>
    </source>
</evidence>
<organism evidence="15 16">
    <name type="scientific">Candidatus Anoxymicrobium japonicum</name>
    <dbReference type="NCBI Taxonomy" id="2013648"/>
    <lineage>
        <taxon>Bacteria</taxon>
        <taxon>Bacillati</taxon>
        <taxon>Actinomycetota</taxon>
        <taxon>Candidatus Geothermincolia</taxon>
        <taxon>Candidatus Geothermincolales</taxon>
        <taxon>Candidatus Anoxymicrobiaceae</taxon>
        <taxon>Candidatus Anoxymicrobium</taxon>
    </lineage>
</organism>
<reference evidence="15 16" key="1">
    <citation type="journal article" date="2017" name="ISME J.">
        <title>Potential for microbial H2 and metal transformations associated with novel bacteria and archaea in deep terrestrial subsurface sediments.</title>
        <authorList>
            <person name="Hernsdorf A.W."/>
            <person name="Amano Y."/>
            <person name="Miyakawa K."/>
            <person name="Ise K."/>
            <person name="Suzuki Y."/>
            <person name="Anantharaman K."/>
            <person name="Probst A."/>
            <person name="Burstein D."/>
            <person name="Thomas B.C."/>
            <person name="Banfield J.F."/>
        </authorList>
    </citation>
    <scope>NUCLEOTIDE SEQUENCE [LARGE SCALE GENOMIC DNA]</scope>
    <source>
        <strain evidence="15">HGW-Actinobacteria-3</strain>
    </source>
</reference>
<evidence type="ECO:0000256" key="1">
    <source>
        <dbReference type="ARBA" id="ARBA00000971"/>
    </source>
</evidence>
<comment type="caution">
    <text evidence="15">The sequence shown here is derived from an EMBL/GenBank/DDBJ whole genome shotgun (WGS) entry which is preliminary data.</text>
</comment>
<dbReference type="PROSITE" id="PS50059">
    <property type="entry name" value="FKBP_PPIASE"/>
    <property type="match status" value="1"/>
</dbReference>
<dbReference type="EC" id="5.2.1.8" evidence="3 11"/>
<evidence type="ECO:0000256" key="13">
    <source>
        <dbReference type="RuleBase" id="RU003914"/>
    </source>
</evidence>
<dbReference type="InterPro" id="IPR037041">
    <property type="entry name" value="Trigger_fac_C_sf"/>
</dbReference>
<dbReference type="Pfam" id="PF00254">
    <property type="entry name" value="FKBP_C"/>
    <property type="match status" value="1"/>
</dbReference>
<comment type="function">
    <text evidence="11">Involved in protein export. Acts as a chaperone by maintaining the newly synthesized protein in an open conformation. Functions as a peptidyl-prolyl cis-trans isomerase.</text>
</comment>
<dbReference type="Proteomes" id="UP000233654">
    <property type="component" value="Unassembled WGS sequence"/>
</dbReference>
<dbReference type="InterPro" id="IPR001179">
    <property type="entry name" value="PPIase_FKBP_dom"/>
</dbReference>
<dbReference type="GO" id="GO:0044183">
    <property type="term" value="F:protein folding chaperone"/>
    <property type="evidence" value="ECO:0007669"/>
    <property type="project" value="TreeGrafter"/>
</dbReference>
<dbReference type="SUPFAM" id="SSF54534">
    <property type="entry name" value="FKBP-like"/>
    <property type="match status" value="1"/>
</dbReference>
<dbReference type="GO" id="GO:0005737">
    <property type="term" value="C:cytoplasm"/>
    <property type="evidence" value="ECO:0007669"/>
    <property type="project" value="UniProtKB-SubCell"/>
</dbReference>
<name>A0A2N3G7I5_9ACTN</name>
<keyword evidence="5 11" id="KW-0132">Cell division</keyword>
<feature type="domain" description="PPIase FKBP-type" evidence="14">
    <location>
        <begin position="163"/>
        <end position="248"/>
    </location>
</feature>
<keyword evidence="8 11" id="KW-0413">Isomerase</keyword>
<dbReference type="PIRSF" id="PIRSF003095">
    <property type="entry name" value="Trigger_factor"/>
    <property type="match status" value="1"/>
</dbReference>
<accession>A0A2N3G7I5</accession>
<dbReference type="InterPro" id="IPR036611">
    <property type="entry name" value="Trigger_fac_ribosome-bd_sf"/>
</dbReference>
<dbReference type="InterPro" id="IPR008880">
    <property type="entry name" value="Trigger_fac_C"/>
</dbReference>
<keyword evidence="7 11" id="KW-0143">Chaperone</keyword>
<gene>
    <name evidence="11" type="primary">tig</name>
    <name evidence="15" type="ORF">CVT63_01480</name>
</gene>
<comment type="catalytic activity">
    <reaction evidence="1 11 12">
        <text>[protein]-peptidylproline (omega=180) = [protein]-peptidylproline (omega=0)</text>
        <dbReference type="Rhea" id="RHEA:16237"/>
        <dbReference type="Rhea" id="RHEA-COMP:10747"/>
        <dbReference type="Rhea" id="RHEA-COMP:10748"/>
        <dbReference type="ChEBI" id="CHEBI:83833"/>
        <dbReference type="ChEBI" id="CHEBI:83834"/>
        <dbReference type="EC" id="5.2.1.8"/>
    </reaction>
</comment>
<evidence type="ECO:0000313" key="16">
    <source>
        <dbReference type="Proteomes" id="UP000233654"/>
    </source>
</evidence>
<protein>
    <recommendedName>
        <fullName evidence="4 11">Trigger factor</fullName>
        <shortName evidence="11">TF</shortName>
        <ecNumber evidence="3 11">5.2.1.8</ecNumber>
    </recommendedName>
    <alternativeName>
        <fullName evidence="10 11">PPIase</fullName>
    </alternativeName>
</protein>
<dbReference type="AlphaFoldDB" id="A0A2N3G7I5"/>
<comment type="subcellular location">
    <subcellularLocation>
        <location evidence="11">Cytoplasm</location>
    </subcellularLocation>
    <text evidence="11">About half TF is bound to the ribosome near the polypeptide exit tunnel while the other half is free in the cytoplasm.</text>
</comment>
<evidence type="ECO:0000256" key="6">
    <source>
        <dbReference type="ARBA" id="ARBA00023110"/>
    </source>
</evidence>
<dbReference type="PANTHER" id="PTHR30560:SF3">
    <property type="entry name" value="TRIGGER FACTOR-LIKE PROTEIN TIG, CHLOROPLASTIC"/>
    <property type="match status" value="1"/>
</dbReference>
<dbReference type="GO" id="GO:0051301">
    <property type="term" value="P:cell division"/>
    <property type="evidence" value="ECO:0007669"/>
    <property type="project" value="UniProtKB-KW"/>
</dbReference>
<dbReference type="EMBL" id="PHEX01000008">
    <property type="protein sequence ID" value="PKQ28676.1"/>
    <property type="molecule type" value="Genomic_DNA"/>
</dbReference>
<comment type="domain">
    <text evidence="11">Consists of 3 domains; the N-terminus binds the ribosome, the middle domain has PPIase activity, while the C-terminus has intrinsic chaperone activity on its own.</text>
</comment>
<evidence type="ECO:0000256" key="7">
    <source>
        <dbReference type="ARBA" id="ARBA00023186"/>
    </source>
</evidence>
<dbReference type="Gene3D" id="3.30.70.1050">
    <property type="entry name" value="Trigger factor ribosome-binding domain"/>
    <property type="match status" value="1"/>
</dbReference>
<dbReference type="InterPro" id="IPR005215">
    <property type="entry name" value="Trig_fac"/>
</dbReference>
<evidence type="ECO:0000256" key="4">
    <source>
        <dbReference type="ARBA" id="ARBA00016902"/>
    </source>
</evidence>
<dbReference type="GO" id="GO:0043022">
    <property type="term" value="F:ribosome binding"/>
    <property type="evidence" value="ECO:0007669"/>
    <property type="project" value="TreeGrafter"/>
</dbReference>
<evidence type="ECO:0000256" key="12">
    <source>
        <dbReference type="PROSITE-ProRule" id="PRU00277"/>
    </source>
</evidence>
<sequence length="456" mass="50529">MKSEVIRGEGHSATLKVEVDPEELAEMLEQTYKDISRKLKIPGFRKGKIPRKVIDSHLGPEHVRIEAIKSGLPGLYVKGVRESGIFPVSDPEIKLIEAGENGKVIFEAKVDVKPEIEIKDYKGLEIKAPESKVTEDDVNDALDEARNRFATLEVVETRPAGSGDFVMFDYKVFADGEPLEGKSGADRMIEIGADDFLPGFDEQLEGARKGDILDVVVTFPPEYGEQSLAGKPATFRTMVKEVKKKVLPALDDDLAKNVSEFETLVEFKDDLRKRIALIKERTVKRAIRERVTQALVDRTYIDLPDSIVERQVQREIKKISDELSGRGISLDDYLAALKETRYQLEKVIRDNVVDELKTELVVDAVAKAESIEVSDEEAVEYIKENALAGGENPATDKDEIYSDDMISGVKANLRLSKGIDLLVENAVITCESPASPLTVASVEDVETGDLERRGGA</sequence>
<dbReference type="InterPro" id="IPR046357">
    <property type="entry name" value="PPIase_dom_sf"/>
</dbReference>
<dbReference type="GO" id="GO:0003755">
    <property type="term" value="F:peptidyl-prolyl cis-trans isomerase activity"/>
    <property type="evidence" value="ECO:0007669"/>
    <property type="project" value="UniProtKB-UniRule"/>
</dbReference>
<keyword evidence="11" id="KW-0963">Cytoplasm</keyword>
<dbReference type="GO" id="GO:0043335">
    <property type="term" value="P:protein unfolding"/>
    <property type="evidence" value="ECO:0007669"/>
    <property type="project" value="TreeGrafter"/>
</dbReference>
<dbReference type="PANTHER" id="PTHR30560">
    <property type="entry name" value="TRIGGER FACTOR CHAPERONE AND PEPTIDYL-PROLYL CIS/TRANS ISOMERASE"/>
    <property type="match status" value="1"/>
</dbReference>
<dbReference type="InterPro" id="IPR027304">
    <property type="entry name" value="Trigger_fact/SurA_dom_sf"/>
</dbReference>
<dbReference type="GO" id="GO:0051083">
    <property type="term" value="P:'de novo' cotranslational protein folding"/>
    <property type="evidence" value="ECO:0007669"/>
    <property type="project" value="TreeGrafter"/>
</dbReference>
<evidence type="ECO:0000256" key="3">
    <source>
        <dbReference type="ARBA" id="ARBA00013194"/>
    </source>
</evidence>
<dbReference type="SUPFAM" id="SSF109998">
    <property type="entry name" value="Triger factor/SurA peptide-binding domain-like"/>
    <property type="match status" value="1"/>
</dbReference>
<keyword evidence="9 11" id="KW-0131">Cell cycle</keyword>
<evidence type="ECO:0000256" key="9">
    <source>
        <dbReference type="ARBA" id="ARBA00023306"/>
    </source>
</evidence>
<evidence type="ECO:0000256" key="2">
    <source>
        <dbReference type="ARBA" id="ARBA00005464"/>
    </source>
</evidence>
<comment type="similarity">
    <text evidence="2 11 13">Belongs to the FKBP-type PPIase family. Tig subfamily.</text>
</comment>
<evidence type="ECO:0000256" key="8">
    <source>
        <dbReference type="ARBA" id="ARBA00023235"/>
    </source>
</evidence>
<evidence type="ECO:0000256" key="11">
    <source>
        <dbReference type="HAMAP-Rule" id="MF_00303"/>
    </source>
</evidence>
<dbReference type="GO" id="GO:0015031">
    <property type="term" value="P:protein transport"/>
    <property type="evidence" value="ECO:0007669"/>
    <property type="project" value="UniProtKB-UniRule"/>
</dbReference>
<proteinExistence type="inferred from homology"/>
<evidence type="ECO:0000256" key="5">
    <source>
        <dbReference type="ARBA" id="ARBA00022618"/>
    </source>
</evidence>
<dbReference type="InterPro" id="IPR008881">
    <property type="entry name" value="Trigger_fac_ribosome-bd_bac"/>
</dbReference>
<dbReference type="Pfam" id="PF05697">
    <property type="entry name" value="Trigger_N"/>
    <property type="match status" value="1"/>
</dbReference>
<dbReference type="SUPFAM" id="SSF102735">
    <property type="entry name" value="Trigger factor ribosome-binding domain"/>
    <property type="match status" value="1"/>
</dbReference>
<dbReference type="NCBIfam" id="TIGR00115">
    <property type="entry name" value="tig"/>
    <property type="match status" value="1"/>
</dbReference>
<keyword evidence="6 11" id="KW-0697">Rotamase</keyword>
<dbReference type="Gene3D" id="3.10.50.40">
    <property type="match status" value="1"/>
</dbReference>